<comment type="caution">
    <text evidence="2">The sequence shown here is derived from an EMBL/GenBank/DDBJ whole genome shotgun (WGS) entry which is preliminary data.</text>
</comment>
<reference evidence="2 3" key="1">
    <citation type="submission" date="2018-10" db="EMBL/GenBank/DDBJ databases">
        <authorList>
            <person name="Chen X."/>
        </authorList>
    </citation>
    <scope>NUCLEOTIDE SEQUENCE [LARGE SCALE GENOMIC DNA]</scope>
    <source>
        <strain evidence="2 3">YIM 102668</strain>
    </source>
</reference>
<dbReference type="Gene3D" id="1.25.40.10">
    <property type="entry name" value="Tetratricopeptide repeat domain"/>
    <property type="match status" value="1"/>
</dbReference>
<dbReference type="EMBL" id="RDOJ01000021">
    <property type="protein sequence ID" value="RLZ06873.1"/>
    <property type="molecule type" value="Genomic_DNA"/>
</dbReference>
<dbReference type="RefSeq" id="WP_121935520.1">
    <property type="nucleotide sequence ID" value="NZ_RDOJ01000021.1"/>
</dbReference>
<protein>
    <recommendedName>
        <fullName evidence="4">Tetratricopeptide repeat protein</fullName>
    </recommendedName>
</protein>
<evidence type="ECO:0000256" key="1">
    <source>
        <dbReference type="SAM" id="SignalP"/>
    </source>
</evidence>
<dbReference type="SUPFAM" id="SSF48452">
    <property type="entry name" value="TPR-like"/>
    <property type="match status" value="1"/>
</dbReference>
<dbReference type="AlphaFoldDB" id="A0A3L9M2Y9"/>
<proteinExistence type="predicted"/>
<keyword evidence="3" id="KW-1185">Reference proteome</keyword>
<name>A0A3L9M2Y9_9FLAO</name>
<evidence type="ECO:0000313" key="2">
    <source>
        <dbReference type="EMBL" id="RLZ06873.1"/>
    </source>
</evidence>
<evidence type="ECO:0008006" key="4">
    <source>
        <dbReference type="Google" id="ProtNLM"/>
    </source>
</evidence>
<organism evidence="2 3">
    <name type="scientific">Faecalibacter macacae</name>
    <dbReference type="NCBI Taxonomy" id="1859289"/>
    <lineage>
        <taxon>Bacteria</taxon>
        <taxon>Pseudomonadati</taxon>
        <taxon>Bacteroidota</taxon>
        <taxon>Flavobacteriia</taxon>
        <taxon>Flavobacteriales</taxon>
        <taxon>Weeksellaceae</taxon>
        <taxon>Faecalibacter</taxon>
    </lineage>
</organism>
<dbReference type="Proteomes" id="UP000275348">
    <property type="component" value="Unassembled WGS sequence"/>
</dbReference>
<sequence>MKSLYITIATIISSVTFAQTNFDQEMNQAFLAWQIGNQAAAESFQKVLKNNQDNWIPKYYVAFTQTLQSFEGSDFNSRQTLIDEAQVLINQLEKSKPNNPEILNLKALNLTSEIALNPMANGMVLMEDINSIYSKALLLNPTNPRSILGKAEFNINASKFVGGDITNDCKAVKKALALFETDKPAKFEPSWGKDRAENLLNNDCKNQ</sequence>
<evidence type="ECO:0000313" key="3">
    <source>
        <dbReference type="Proteomes" id="UP000275348"/>
    </source>
</evidence>
<feature type="chain" id="PRO_5018079602" description="Tetratricopeptide repeat protein" evidence="1">
    <location>
        <begin position="19"/>
        <end position="207"/>
    </location>
</feature>
<accession>A0A3L9M2Y9</accession>
<keyword evidence="1" id="KW-0732">Signal</keyword>
<dbReference type="InterPro" id="IPR011990">
    <property type="entry name" value="TPR-like_helical_dom_sf"/>
</dbReference>
<dbReference type="OrthoDB" id="1150971at2"/>
<feature type="signal peptide" evidence="1">
    <location>
        <begin position="1"/>
        <end position="18"/>
    </location>
</feature>
<gene>
    <name evidence="2" type="ORF">EAH69_12360</name>
</gene>